<evidence type="ECO:0000313" key="3">
    <source>
        <dbReference type="Proteomes" id="UP000007431"/>
    </source>
</evidence>
<feature type="region of interest" description="Disordered" evidence="1">
    <location>
        <begin position="42"/>
        <end position="81"/>
    </location>
</feature>
<proteinExistence type="predicted"/>
<dbReference type="Proteomes" id="UP000007431">
    <property type="component" value="Unassembled WGS sequence"/>
</dbReference>
<protein>
    <submittedName>
        <fullName evidence="2">Uncharacterized protein</fullName>
    </submittedName>
</protein>
<dbReference type="EMBL" id="GL377306">
    <property type="protein sequence ID" value="EFI97431.1"/>
    <property type="molecule type" value="Genomic_DNA"/>
</dbReference>
<dbReference type="AlphaFoldDB" id="D8Q5L4"/>
<organism evidence="3">
    <name type="scientific">Schizophyllum commune (strain H4-8 / FGSC 9210)</name>
    <name type="common">Split gill fungus</name>
    <dbReference type="NCBI Taxonomy" id="578458"/>
    <lineage>
        <taxon>Eukaryota</taxon>
        <taxon>Fungi</taxon>
        <taxon>Dikarya</taxon>
        <taxon>Basidiomycota</taxon>
        <taxon>Agaricomycotina</taxon>
        <taxon>Agaricomycetes</taxon>
        <taxon>Agaricomycetidae</taxon>
        <taxon>Agaricales</taxon>
        <taxon>Schizophyllaceae</taxon>
        <taxon>Schizophyllum</taxon>
    </lineage>
</organism>
<name>D8Q5L4_SCHCM</name>
<feature type="compositionally biased region" description="Polar residues" evidence="1">
    <location>
        <begin position="63"/>
        <end position="77"/>
    </location>
</feature>
<dbReference type="KEGG" id="scm:SCHCO_02599668"/>
<dbReference type="GeneID" id="9589972"/>
<keyword evidence="3" id="KW-1185">Reference proteome</keyword>
<dbReference type="RefSeq" id="XP_003032334.1">
    <property type="nucleotide sequence ID" value="XM_003032288.1"/>
</dbReference>
<accession>D8Q5L4</accession>
<feature type="region of interest" description="Disordered" evidence="1">
    <location>
        <begin position="237"/>
        <end position="263"/>
    </location>
</feature>
<dbReference type="InParanoid" id="D8Q5L4"/>
<gene>
    <name evidence="2" type="ORF">SCHCODRAFT_235046</name>
</gene>
<evidence type="ECO:0000256" key="1">
    <source>
        <dbReference type="SAM" id="MobiDB-lite"/>
    </source>
</evidence>
<dbReference type="VEuPathDB" id="FungiDB:SCHCODRAFT_02599668"/>
<evidence type="ECO:0000313" key="2">
    <source>
        <dbReference type="EMBL" id="EFI97431.1"/>
    </source>
</evidence>
<reference evidence="2 3" key="1">
    <citation type="journal article" date="2010" name="Nat. Biotechnol.">
        <title>Genome sequence of the model mushroom Schizophyllum commune.</title>
        <authorList>
            <person name="Ohm R.A."/>
            <person name="de Jong J.F."/>
            <person name="Lugones L.G."/>
            <person name="Aerts A."/>
            <person name="Kothe E."/>
            <person name="Stajich J.E."/>
            <person name="de Vries R.P."/>
            <person name="Record E."/>
            <person name="Levasseur A."/>
            <person name="Baker S.E."/>
            <person name="Bartholomew K.A."/>
            <person name="Coutinho P.M."/>
            <person name="Erdmann S."/>
            <person name="Fowler T.J."/>
            <person name="Gathman A.C."/>
            <person name="Lombard V."/>
            <person name="Henrissat B."/>
            <person name="Knabe N."/>
            <person name="Kuees U."/>
            <person name="Lilly W.W."/>
            <person name="Lindquist E."/>
            <person name="Lucas S."/>
            <person name="Magnuson J.K."/>
            <person name="Piumi F."/>
            <person name="Raudaskoski M."/>
            <person name="Salamov A."/>
            <person name="Schmutz J."/>
            <person name="Schwarze F.W.M.R."/>
            <person name="vanKuyk P.A."/>
            <person name="Horton J.S."/>
            <person name="Grigoriev I.V."/>
            <person name="Woesten H.A.B."/>
        </authorList>
    </citation>
    <scope>NUCLEOTIDE SEQUENCE [LARGE SCALE GENOMIC DNA]</scope>
    <source>
        <strain evidence="3">H4-8 / FGSC 9210</strain>
    </source>
</reference>
<sequence length="441" mass="48792">MVYPRIVGCSSYGYRAISTTPDLRLRRDDVVALRVRQRWLSSSSRTPDELNSHNLPDDPADPSTLSSPHEATSTVASRQHGAEALALSTDASTSAQWRESAEYAVKTPLPSHHHVPVALLPRDVSLVAHRRRRCRCAVLALYTRLSSSGKQGTQHGRDVARLMTNIAARGISPDVFTLSNAQMPVPAFFTPQDIRSNVRPSRNEGTAAFTDSMRRIPLRGGCRYFVEFPAPRGACGPSRRFPLPPNRRRHARAPSVKDATGVGYPFPPTEYPRDCREGLRKPFRSKYGNADTVVKVNFSDLKPPEACARILGEGCGRGGAPLTPVAYYLHDVGEGCCKPFRAERGYDLAVLADLKSPEARMRALGDKRGRGGDDEKGIPDREIRLARYGGWIRKARGEGGRPWQSRMRREGCAVGSPRHPLHSRLGRYRCGEFSGSWGKCR</sequence>
<dbReference type="HOGENOM" id="CLU_621350_0_0_1"/>